<accession>A0AAD5E5P7</accession>
<name>A0AAD5E5P7_UMBRA</name>
<evidence type="ECO:0000313" key="2">
    <source>
        <dbReference type="Proteomes" id="UP001206595"/>
    </source>
</evidence>
<evidence type="ECO:0000313" key="1">
    <source>
        <dbReference type="EMBL" id="KAI8577933.1"/>
    </source>
</evidence>
<gene>
    <name evidence="1" type="ORF">K450DRAFT_200828</name>
</gene>
<dbReference type="Proteomes" id="UP001206595">
    <property type="component" value="Unassembled WGS sequence"/>
</dbReference>
<dbReference type="RefSeq" id="XP_051442937.1">
    <property type="nucleotide sequence ID" value="XM_051584645.1"/>
</dbReference>
<sequence length="182" mass="20709">MVNLIEFQNAMDPACIGKPVTLRLFRNKGKETAIPSRTDNVRSIPKLRRAEGNKLERMVLFGISGSVSEGMEEKFASNKEDGRTRLSLKAVPNAMEFLKRVLEAETPLEAIGRCAAQNIDVSTYHGQFLAIMLGTLQEFCIMRMTKPSFQYTDNDERTYWVESVIPMFRYLGMITDLVSFNR</sequence>
<proteinExistence type="predicted"/>
<keyword evidence="2" id="KW-1185">Reference proteome</keyword>
<reference evidence="1" key="1">
    <citation type="submission" date="2021-06" db="EMBL/GenBank/DDBJ databases">
        <authorList>
            <consortium name="DOE Joint Genome Institute"/>
            <person name="Mondo S.J."/>
            <person name="Amses K.R."/>
            <person name="Simmons D.R."/>
            <person name="Longcore J.E."/>
            <person name="Seto K."/>
            <person name="Alves G.H."/>
            <person name="Bonds A.E."/>
            <person name="Quandt C.A."/>
            <person name="Davis W.J."/>
            <person name="Chang Y."/>
            <person name="Letcher P.M."/>
            <person name="Powell M.J."/>
            <person name="Kuo A."/>
            <person name="Labutti K."/>
            <person name="Pangilinan J."/>
            <person name="Andreopoulos W."/>
            <person name="Tritt A."/>
            <person name="Riley R."/>
            <person name="Hundley H."/>
            <person name="Johnson J."/>
            <person name="Lipzen A."/>
            <person name="Barry K."/>
            <person name="Berbee M.L."/>
            <person name="Buchler N.E."/>
            <person name="Grigoriev I.V."/>
            <person name="Spatafora J.W."/>
            <person name="Stajich J.E."/>
            <person name="James T.Y."/>
        </authorList>
    </citation>
    <scope>NUCLEOTIDE SEQUENCE</scope>
    <source>
        <strain evidence="1">AG</strain>
    </source>
</reference>
<comment type="caution">
    <text evidence="1">The sequence shown here is derived from an EMBL/GenBank/DDBJ whole genome shotgun (WGS) entry which is preliminary data.</text>
</comment>
<protein>
    <submittedName>
        <fullName evidence="1">Uncharacterized protein</fullName>
    </submittedName>
</protein>
<dbReference type="AlphaFoldDB" id="A0AAD5E5P7"/>
<dbReference type="GeneID" id="75909995"/>
<reference evidence="1" key="2">
    <citation type="journal article" date="2022" name="Proc. Natl. Acad. Sci. U.S.A.">
        <title>Diploid-dominant life cycles characterize the early evolution of Fungi.</title>
        <authorList>
            <person name="Amses K.R."/>
            <person name="Simmons D.R."/>
            <person name="Longcore J.E."/>
            <person name="Mondo S.J."/>
            <person name="Seto K."/>
            <person name="Jeronimo G.H."/>
            <person name="Bonds A.E."/>
            <person name="Quandt C.A."/>
            <person name="Davis W.J."/>
            <person name="Chang Y."/>
            <person name="Federici B.A."/>
            <person name="Kuo A."/>
            <person name="LaButti K."/>
            <person name="Pangilinan J."/>
            <person name="Andreopoulos W."/>
            <person name="Tritt A."/>
            <person name="Riley R."/>
            <person name="Hundley H."/>
            <person name="Johnson J."/>
            <person name="Lipzen A."/>
            <person name="Barry K."/>
            <person name="Lang B.F."/>
            <person name="Cuomo C.A."/>
            <person name="Buchler N.E."/>
            <person name="Grigoriev I.V."/>
            <person name="Spatafora J.W."/>
            <person name="Stajich J.E."/>
            <person name="James T.Y."/>
        </authorList>
    </citation>
    <scope>NUCLEOTIDE SEQUENCE</scope>
    <source>
        <strain evidence="1">AG</strain>
    </source>
</reference>
<dbReference type="EMBL" id="MU620935">
    <property type="protein sequence ID" value="KAI8577933.1"/>
    <property type="molecule type" value="Genomic_DNA"/>
</dbReference>
<organism evidence="1 2">
    <name type="scientific">Umbelopsis ramanniana AG</name>
    <dbReference type="NCBI Taxonomy" id="1314678"/>
    <lineage>
        <taxon>Eukaryota</taxon>
        <taxon>Fungi</taxon>
        <taxon>Fungi incertae sedis</taxon>
        <taxon>Mucoromycota</taxon>
        <taxon>Mucoromycotina</taxon>
        <taxon>Umbelopsidomycetes</taxon>
        <taxon>Umbelopsidales</taxon>
        <taxon>Umbelopsidaceae</taxon>
        <taxon>Umbelopsis</taxon>
    </lineage>
</organism>